<dbReference type="PANTHER" id="PTHR47245">
    <property type="entry name" value="PEPTIDYLPROLYL ISOMERASE"/>
    <property type="match status" value="1"/>
</dbReference>
<evidence type="ECO:0000256" key="1">
    <source>
        <dbReference type="PROSITE-ProRule" id="PRU00278"/>
    </source>
</evidence>
<name>A0A660LBT0_9ACTN</name>
<dbReference type="Gene3D" id="1.10.4030.10">
    <property type="entry name" value="Porin chaperone SurA, peptide-binding domain"/>
    <property type="match status" value="1"/>
</dbReference>
<keyword evidence="1" id="KW-0413">Isomerase</keyword>
<dbReference type="Gene3D" id="3.10.50.40">
    <property type="match status" value="1"/>
</dbReference>
<protein>
    <submittedName>
        <fullName evidence="4">Foldase protein PrsA</fullName>
    </submittedName>
</protein>
<dbReference type="InterPro" id="IPR027304">
    <property type="entry name" value="Trigger_fact/SurA_dom_sf"/>
</dbReference>
<dbReference type="RefSeq" id="WP_121249455.1">
    <property type="nucleotide sequence ID" value="NZ_RBIL01000001.1"/>
</dbReference>
<dbReference type="Pfam" id="PF13624">
    <property type="entry name" value="SurA_N_3"/>
    <property type="match status" value="1"/>
</dbReference>
<keyword evidence="1" id="KW-0697">Rotamase</keyword>
<reference evidence="4 5" key="1">
    <citation type="submission" date="2018-10" db="EMBL/GenBank/DDBJ databases">
        <title>Genomic Encyclopedia of Archaeal and Bacterial Type Strains, Phase II (KMG-II): from individual species to whole genera.</title>
        <authorList>
            <person name="Goeker M."/>
        </authorList>
    </citation>
    <scope>NUCLEOTIDE SEQUENCE [LARGE SCALE GENOMIC DNA]</scope>
    <source>
        <strain evidence="4 5">DSM 14954</strain>
    </source>
</reference>
<dbReference type="Proteomes" id="UP000278962">
    <property type="component" value="Unassembled WGS sequence"/>
</dbReference>
<evidence type="ECO:0000259" key="3">
    <source>
        <dbReference type="PROSITE" id="PS50198"/>
    </source>
</evidence>
<dbReference type="PROSITE" id="PS50198">
    <property type="entry name" value="PPIC_PPIASE_2"/>
    <property type="match status" value="1"/>
</dbReference>
<dbReference type="EMBL" id="RBIL01000001">
    <property type="protein sequence ID" value="RKQ91685.1"/>
    <property type="molecule type" value="Genomic_DNA"/>
</dbReference>
<dbReference type="OrthoDB" id="14196at2"/>
<feature type="region of interest" description="Disordered" evidence="2">
    <location>
        <begin position="299"/>
        <end position="322"/>
    </location>
</feature>
<gene>
    <name evidence="4" type="ORF">C8N24_1511</name>
</gene>
<keyword evidence="5" id="KW-1185">Reference proteome</keyword>
<dbReference type="PANTHER" id="PTHR47245:SF2">
    <property type="entry name" value="PEPTIDYL-PROLYL CIS-TRANS ISOMERASE HP_0175-RELATED"/>
    <property type="match status" value="1"/>
</dbReference>
<dbReference type="InterPro" id="IPR050245">
    <property type="entry name" value="PrsA_foldase"/>
</dbReference>
<dbReference type="SUPFAM" id="SSF109998">
    <property type="entry name" value="Triger factor/SurA peptide-binding domain-like"/>
    <property type="match status" value="1"/>
</dbReference>
<evidence type="ECO:0000313" key="4">
    <source>
        <dbReference type="EMBL" id="RKQ91685.1"/>
    </source>
</evidence>
<evidence type="ECO:0000313" key="5">
    <source>
        <dbReference type="Proteomes" id="UP000278962"/>
    </source>
</evidence>
<dbReference type="SUPFAM" id="SSF54534">
    <property type="entry name" value="FKBP-like"/>
    <property type="match status" value="1"/>
</dbReference>
<dbReference type="InterPro" id="IPR000297">
    <property type="entry name" value="PPIase_PpiC"/>
</dbReference>
<dbReference type="InterPro" id="IPR046357">
    <property type="entry name" value="PPIase_dom_sf"/>
</dbReference>
<proteinExistence type="predicted"/>
<dbReference type="PROSITE" id="PS51257">
    <property type="entry name" value="PROKAR_LIPOPROTEIN"/>
    <property type="match status" value="1"/>
</dbReference>
<dbReference type="GO" id="GO:0003755">
    <property type="term" value="F:peptidyl-prolyl cis-trans isomerase activity"/>
    <property type="evidence" value="ECO:0007669"/>
    <property type="project" value="UniProtKB-KW"/>
</dbReference>
<evidence type="ECO:0000256" key="2">
    <source>
        <dbReference type="SAM" id="MobiDB-lite"/>
    </source>
</evidence>
<feature type="domain" description="PpiC" evidence="3">
    <location>
        <begin position="162"/>
        <end position="252"/>
    </location>
</feature>
<dbReference type="Pfam" id="PF13145">
    <property type="entry name" value="Rotamase_2"/>
    <property type="match status" value="1"/>
</dbReference>
<comment type="caution">
    <text evidence="4">The sequence shown here is derived from an EMBL/GenBank/DDBJ whole genome shotgun (WGS) entry which is preliminary data.</text>
</comment>
<accession>A0A660LBT0</accession>
<organism evidence="4 5">
    <name type="scientific">Solirubrobacter pauli</name>
    <dbReference type="NCBI Taxonomy" id="166793"/>
    <lineage>
        <taxon>Bacteria</taxon>
        <taxon>Bacillati</taxon>
        <taxon>Actinomycetota</taxon>
        <taxon>Thermoleophilia</taxon>
        <taxon>Solirubrobacterales</taxon>
        <taxon>Solirubrobacteraceae</taxon>
        <taxon>Solirubrobacter</taxon>
    </lineage>
</organism>
<dbReference type="AlphaFoldDB" id="A0A660LBT0"/>
<sequence length="322" mass="35627">MKQLLPLTAAGLVLAACGGVPGNSVATVDGDPIKKADYEHWMTVVRKLSPDLKREQARDQVMNLLASLRWFDGEAERMDIALGDAEVTKAFSEQKRQSFPKDADYRTFLKTSGQTEADIRQRVRAALLATKIQERVVKGADKVPERAVADFYARNRARFSQPEKRDLRVVLTQKRGAAERARAALERGDSWKAVTKRYSIDDTSKASGGKLPAQAEGTLDAELDKAVFSARKGALAGPVKTQYGYYVFTVTAVVAPTQQTLAEARPAIRQTLVGERQQKALSTFMADFAKRWRARTQCAEDYRTSDCDNGPKPTATPTPRMQ</sequence>